<feature type="chain" id="PRO_5043460600" evidence="1">
    <location>
        <begin position="21"/>
        <end position="165"/>
    </location>
</feature>
<keyword evidence="1" id="KW-0732">Signal</keyword>
<comment type="caution">
    <text evidence="2">The sequence shown here is derived from an EMBL/GenBank/DDBJ whole genome shotgun (WGS) entry which is preliminary data.</text>
</comment>
<feature type="signal peptide" evidence="1">
    <location>
        <begin position="1"/>
        <end position="20"/>
    </location>
</feature>
<protein>
    <submittedName>
        <fullName evidence="2">Uncharacterized protein</fullName>
    </submittedName>
</protein>
<name>A0AAV1I1R4_9CHLO</name>
<evidence type="ECO:0000256" key="1">
    <source>
        <dbReference type="SAM" id="SignalP"/>
    </source>
</evidence>
<dbReference type="Gene3D" id="3.40.50.1110">
    <property type="entry name" value="SGNH hydrolase"/>
    <property type="match status" value="1"/>
</dbReference>
<keyword evidence="3" id="KW-1185">Reference proteome</keyword>
<sequence length="165" mass="18043">MVMRAVILALAFSCVREISADTANITGGSSNKPFRLLFVGNSIFFTNGGVNHVVARLLQEQFPQETIQATEIAEPNFLLRQHLEKAWIPGTKQFEALSTNSSAQWDVVIFQEETQQMAMGGEDAAGSLQALKDLSWLARTHGAKVSLTYPSTPQTLSCLANSKLE</sequence>
<gene>
    <name evidence="2" type="ORF">CVIRNUC_003240</name>
</gene>
<dbReference type="InterPro" id="IPR036514">
    <property type="entry name" value="SGNH_hydro_sf"/>
</dbReference>
<proteinExistence type="predicted"/>
<dbReference type="Proteomes" id="UP001314263">
    <property type="component" value="Unassembled WGS sequence"/>
</dbReference>
<reference evidence="2 3" key="1">
    <citation type="submission" date="2023-10" db="EMBL/GenBank/DDBJ databases">
        <authorList>
            <person name="Maclean D."/>
            <person name="Macfadyen A."/>
        </authorList>
    </citation>
    <scope>NUCLEOTIDE SEQUENCE [LARGE SCALE GENOMIC DNA]</scope>
</reference>
<dbReference type="EMBL" id="CAUYUE010000004">
    <property type="protein sequence ID" value="CAK0765253.1"/>
    <property type="molecule type" value="Genomic_DNA"/>
</dbReference>
<organism evidence="2 3">
    <name type="scientific">Coccomyxa viridis</name>
    <dbReference type="NCBI Taxonomy" id="1274662"/>
    <lineage>
        <taxon>Eukaryota</taxon>
        <taxon>Viridiplantae</taxon>
        <taxon>Chlorophyta</taxon>
        <taxon>core chlorophytes</taxon>
        <taxon>Trebouxiophyceae</taxon>
        <taxon>Trebouxiophyceae incertae sedis</taxon>
        <taxon>Coccomyxaceae</taxon>
        <taxon>Coccomyxa</taxon>
    </lineage>
</organism>
<evidence type="ECO:0000313" key="3">
    <source>
        <dbReference type="Proteomes" id="UP001314263"/>
    </source>
</evidence>
<dbReference type="AlphaFoldDB" id="A0AAV1I1R4"/>
<accession>A0AAV1I1R4</accession>
<evidence type="ECO:0000313" key="2">
    <source>
        <dbReference type="EMBL" id="CAK0765253.1"/>
    </source>
</evidence>